<reference evidence="2" key="1">
    <citation type="submission" date="2019-09" db="EMBL/GenBank/DDBJ databases">
        <title>Draft genome information of white flower Hibiscus syriacus.</title>
        <authorList>
            <person name="Kim Y.-M."/>
        </authorList>
    </citation>
    <scope>NUCLEOTIDE SEQUENCE [LARGE SCALE GENOMIC DNA]</scope>
    <source>
        <strain evidence="2">YM2019G1</strain>
    </source>
</reference>
<comment type="caution">
    <text evidence="2">The sequence shown here is derived from an EMBL/GenBank/DDBJ whole genome shotgun (WGS) entry which is preliminary data.</text>
</comment>
<name>A0A6A3AVU7_HIBSY</name>
<evidence type="ECO:0000313" key="2">
    <source>
        <dbReference type="EMBL" id="KAE8707918.1"/>
    </source>
</evidence>
<evidence type="ECO:0000313" key="3">
    <source>
        <dbReference type="Proteomes" id="UP000436088"/>
    </source>
</evidence>
<dbReference type="PANTHER" id="PTHR21450">
    <property type="entry name" value="PROTEIN ALTERED PHOSPHATE STARVATION RESPONSE 1"/>
    <property type="match status" value="1"/>
</dbReference>
<proteinExistence type="predicted"/>
<dbReference type="AlphaFoldDB" id="A0A6A3AVU7"/>
<sequence>MAMAMEINDVKGKQPIQIEHSKTAPADFRRVVKAVSGVNLILVLNEIDDHFLKSSENDQEVSKMLEATRVIDTVLPVEKCFHVNDRTHINHGMTNGENGNDEFDSEQYETHATVLDKLLAWEKKLYDEVKVCLYVFALSVLMANRWASMCIHHDTERGEDANTKDPVSERQFAVKSLKRKLEEEVEAHRKHCIQVREKFVGSLKIRLPEIFHALSDYSHVCSDGYEKLRAVTRSQNTNGAPL</sequence>
<gene>
    <name evidence="2" type="ORF">F3Y22_tig00110369pilonHSYRG00015</name>
</gene>
<organism evidence="2 3">
    <name type="scientific">Hibiscus syriacus</name>
    <name type="common">Rose of Sharon</name>
    <dbReference type="NCBI Taxonomy" id="106335"/>
    <lineage>
        <taxon>Eukaryota</taxon>
        <taxon>Viridiplantae</taxon>
        <taxon>Streptophyta</taxon>
        <taxon>Embryophyta</taxon>
        <taxon>Tracheophyta</taxon>
        <taxon>Spermatophyta</taxon>
        <taxon>Magnoliopsida</taxon>
        <taxon>eudicotyledons</taxon>
        <taxon>Gunneridae</taxon>
        <taxon>Pentapetalae</taxon>
        <taxon>rosids</taxon>
        <taxon>malvids</taxon>
        <taxon>Malvales</taxon>
        <taxon>Malvaceae</taxon>
        <taxon>Malvoideae</taxon>
        <taxon>Hibiscus</taxon>
    </lineage>
</organism>
<dbReference type="Pfam" id="PF04782">
    <property type="entry name" value="DUF632"/>
    <property type="match status" value="1"/>
</dbReference>
<protein>
    <submittedName>
        <fullName evidence="2">Bromo-adjacent domain-containing protein, putative isoform 1</fullName>
    </submittedName>
</protein>
<accession>A0A6A3AVU7</accession>
<dbReference type="PANTHER" id="PTHR21450:SF7">
    <property type="entry name" value="DNA LIGASE (DUF630 AND DUF632)"/>
    <property type="match status" value="1"/>
</dbReference>
<feature type="domain" description="DUF632" evidence="1">
    <location>
        <begin position="43"/>
        <end position="130"/>
    </location>
</feature>
<dbReference type="Proteomes" id="UP000436088">
    <property type="component" value="Unassembled WGS sequence"/>
</dbReference>
<dbReference type="InterPro" id="IPR006867">
    <property type="entry name" value="DUF632"/>
</dbReference>
<keyword evidence="3" id="KW-1185">Reference proteome</keyword>
<evidence type="ECO:0000259" key="1">
    <source>
        <dbReference type="Pfam" id="PF04782"/>
    </source>
</evidence>
<dbReference type="EMBL" id="VEPZ02000955">
    <property type="protein sequence ID" value="KAE8707918.1"/>
    <property type="molecule type" value="Genomic_DNA"/>
</dbReference>